<evidence type="ECO:0008006" key="3">
    <source>
        <dbReference type="Google" id="ProtNLM"/>
    </source>
</evidence>
<sequence>MVGPGSSAAAAAEERHRKLQEYLAAKGKLKNQNTKPYLKAKNTCPNPPPSNSSIRPKKGITNNAVLPVKSTRPVTIKIQPRSANITGSQKPKLEPPKLLNKRLTSTCASANPNYKLSSKSHQQHEAGSSTARELSKKPIRSPITQEWKTAKQQGTDQGNAKYFGIQVEKGSSSEPFFEQNSSQNSSWYHNHKWKRSPKWCPN</sequence>
<feature type="compositionally biased region" description="Basic residues" evidence="1">
    <location>
        <begin position="189"/>
        <end position="202"/>
    </location>
</feature>
<reference evidence="2" key="1">
    <citation type="submission" date="2023-09" db="UniProtKB">
        <authorList>
            <consortium name="Ensembl"/>
        </authorList>
    </citation>
    <scope>IDENTIFICATION</scope>
</reference>
<feature type="region of interest" description="Disordered" evidence="1">
    <location>
        <begin position="24"/>
        <end position="140"/>
    </location>
</feature>
<evidence type="ECO:0000313" key="2">
    <source>
        <dbReference type="Ensembl" id="ENSCCNP00000019685.1"/>
    </source>
</evidence>
<proteinExistence type="predicted"/>
<dbReference type="PANTHER" id="PTHR47078">
    <property type="entry name" value="CYTOSKELETON-ASSOCIATED PROTEIN 2-LIKE"/>
    <property type="match status" value="1"/>
</dbReference>
<name>A0A8C0ZUK3_CASCN</name>
<feature type="region of interest" description="Disordered" evidence="1">
    <location>
        <begin position="173"/>
        <end position="202"/>
    </location>
</feature>
<dbReference type="Ensembl" id="ENSCCNT00000025494.1">
    <property type="protein sequence ID" value="ENSCCNP00000019685.1"/>
    <property type="gene ID" value="ENSCCNG00000019753.1"/>
</dbReference>
<protein>
    <recommendedName>
        <fullName evidence="3">Cytoskeleton-associated protein 2-like protein</fullName>
    </recommendedName>
</protein>
<dbReference type="PANTHER" id="PTHR47078:SF1">
    <property type="entry name" value="CYTOSKELETON-ASSOCIATED PROTEIN 2-LIKE"/>
    <property type="match status" value="1"/>
</dbReference>
<dbReference type="GO" id="GO:0005813">
    <property type="term" value="C:centrosome"/>
    <property type="evidence" value="ECO:0007669"/>
    <property type="project" value="TreeGrafter"/>
</dbReference>
<dbReference type="GO" id="GO:0072686">
    <property type="term" value="C:mitotic spindle"/>
    <property type="evidence" value="ECO:0007669"/>
    <property type="project" value="TreeGrafter"/>
</dbReference>
<feature type="compositionally biased region" description="Polar residues" evidence="1">
    <location>
        <begin position="173"/>
        <end position="188"/>
    </location>
</feature>
<accession>A0A8C0ZUK3</accession>
<feature type="compositionally biased region" description="Polar residues" evidence="1">
    <location>
        <begin position="102"/>
        <end position="132"/>
    </location>
</feature>
<dbReference type="AlphaFoldDB" id="A0A8C0ZUK3"/>
<organism evidence="2">
    <name type="scientific">Castor canadensis</name>
    <name type="common">American beaver</name>
    <dbReference type="NCBI Taxonomy" id="51338"/>
    <lineage>
        <taxon>Eukaryota</taxon>
        <taxon>Metazoa</taxon>
        <taxon>Chordata</taxon>
        <taxon>Craniata</taxon>
        <taxon>Vertebrata</taxon>
        <taxon>Euteleostomi</taxon>
        <taxon>Mammalia</taxon>
        <taxon>Eutheria</taxon>
        <taxon>Euarchontoglires</taxon>
        <taxon>Glires</taxon>
        <taxon>Rodentia</taxon>
        <taxon>Castorimorpha</taxon>
        <taxon>Castoridae</taxon>
        <taxon>Castor</taxon>
    </lineage>
</organism>
<dbReference type="GO" id="GO:0005829">
    <property type="term" value="C:cytosol"/>
    <property type="evidence" value="ECO:0007669"/>
    <property type="project" value="TreeGrafter"/>
</dbReference>
<dbReference type="InterPro" id="IPR052855">
    <property type="entry name" value="CKAP2-like"/>
</dbReference>
<evidence type="ECO:0000256" key="1">
    <source>
        <dbReference type="SAM" id="MobiDB-lite"/>
    </source>
</evidence>